<keyword evidence="2" id="KW-1185">Reference proteome</keyword>
<dbReference type="AlphaFoldDB" id="A0A9D4IGX0"/>
<accession>A0A9D4IGX0</accession>
<name>A0A9D4IGX0_DREPO</name>
<organism evidence="1 2">
    <name type="scientific">Dreissena polymorpha</name>
    <name type="common">Zebra mussel</name>
    <name type="synonym">Mytilus polymorpha</name>
    <dbReference type="NCBI Taxonomy" id="45954"/>
    <lineage>
        <taxon>Eukaryota</taxon>
        <taxon>Metazoa</taxon>
        <taxon>Spiralia</taxon>
        <taxon>Lophotrochozoa</taxon>
        <taxon>Mollusca</taxon>
        <taxon>Bivalvia</taxon>
        <taxon>Autobranchia</taxon>
        <taxon>Heteroconchia</taxon>
        <taxon>Euheterodonta</taxon>
        <taxon>Imparidentia</taxon>
        <taxon>Neoheterodontei</taxon>
        <taxon>Myida</taxon>
        <taxon>Dreissenoidea</taxon>
        <taxon>Dreissenidae</taxon>
        <taxon>Dreissena</taxon>
    </lineage>
</organism>
<gene>
    <name evidence="1" type="ORF">DPMN_173406</name>
</gene>
<evidence type="ECO:0000313" key="1">
    <source>
        <dbReference type="EMBL" id="KAH3772072.1"/>
    </source>
</evidence>
<protein>
    <submittedName>
        <fullName evidence="1">Uncharacterized protein</fullName>
    </submittedName>
</protein>
<dbReference type="EMBL" id="JAIWYP010000009">
    <property type="protein sequence ID" value="KAH3772072.1"/>
    <property type="molecule type" value="Genomic_DNA"/>
</dbReference>
<reference evidence="1" key="2">
    <citation type="submission" date="2020-11" db="EMBL/GenBank/DDBJ databases">
        <authorList>
            <person name="McCartney M.A."/>
            <person name="Auch B."/>
            <person name="Kono T."/>
            <person name="Mallez S."/>
            <person name="Becker A."/>
            <person name="Gohl D.M."/>
            <person name="Silverstein K.A.T."/>
            <person name="Koren S."/>
            <person name="Bechman K.B."/>
            <person name="Herman A."/>
            <person name="Abrahante J.E."/>
            <person name="Garbe J."/>
        </authorList>
    </citation>
    <scope>NUCLEOTIDE SEQUENCE</scope>
    <source>
        <strain evidence="1">Duluth1</strain>
        <tissue evidence="1">Whole animal</tissue>
    </source>
</reference>
<reference evidence="1" key="1">
    <citation type="journal article" date="2019" name="bioRxiv">
        <title>The Genome of the Zebra Mussel, Dreissena polymorpha: A Resource for Invasive Species Research.</title>
        <authorList>
            <person name="McCartney M.A."/>
            <person name="Auch B."/>
            <person name="Kono T."/>
            <person name="Mallez S."/>
            <person name="Zhang Y."/>
            <person name="Obille A."/>
            <person name="Becker A."/>
            <person name="Abrahante J.E."/>
            <person name="Garbe J."/>
            <person name="Badalamenti J.P."/>
            <person name="Herman A."/>
            <person name="Mangelson H."/>
            <person name="Liachko I."/>
            <person name="Sullivan S."/>
            <person name="Sone E.D."/>
            <person name="Koren S."/>
            <person name="Silverstein K.A.T."/>
            <person name="Beckman K.B."/>
            <person name="Gohl D.M."/>
        </authorList>
    </citation>
    <scope>NUCLEOTIDE SEQUENCE</scope>
    <source>
        <strain evidence="1">Duluth1</strain>
        <tissue evidence="1">Whole animal</tissue>
    </source>
</reference>
<evidence type="ECO:0000313" key="2">
    <source>
        <dbReference type="Proteomes" id="UP000828390"/>
    </source>
</evidence>
<sequence>MVVHRVIDFPITHAVFSHCRRDLSLWKHLPIAVIFHAHEKLSTVEVSLMAEIALDVVYCFHTCNTY</sequence>
<dbReference type="Proteomes" id="UP000828390">
    <property type="component" value="Unassembled WGS sequence"/>
</dbReference>
<comment type="caution">
    <text evidence="1">The sequence shown here is derived from an EMBL/GenBank/DDBJ whole genome shotgun (WGS) entry which is preliminary data.</text>
</comment>
<proteinExistence type="predicted"/>